<dbReference type="GO" id="GO:0003677">
    <property type="term" value="F:DNA binding"/>
    <property type="evidence" value="ECO:0007669"/>
    <property type="project" value="UniProtKB-UniRule"/>
</dbReference>
<keyword evidence="5" id="KW-1185">Reference proteome</keyword>
<reference evidence="4 5" key="1">
    <citation type="submission" date="2010-07" db="EMBL/GenBank/DDBJ databases">
        <authorList>
            <person name="Muzny D."/>
            <person name="Qin X."/>
            <person name="Deng J."/>
            <person name="Jiang H."/>
            <person name="Liu Y."/>
            <person name="Qu J."/>
            <person name="Song X.-Z."/>
            <person name="Zhang L."/>
            <person name="Thornton R."/>
            <person name="Coyle M."/>
            <person name="Francisco L."/>
            <person name="Jackson L."/>
            <person name="Javaid M."/>
            <person name="Korchina V."/>
            <person name="Kovar C."/>
            <person name="Mata R."/>
            <person name="Mathew T."/>
            <person name="Ngo R."/>
            <person name="Nguyen L."/>
            <person name="Nguyen N."/>
            <person name="Okwuonu G."/>
            <person name="Ongeri F."/>
            <person name="Pham C."/>
            <person name="Simmons D."/>
            <person name="Wilczek-Boney K."/>
            <person name="Hale W."/>
            <person name="Jakkamsetti A."/>
            <person name="Pham P."/>
            <person name="Ruth R."/>
            <person name="San Lucas F."/>
            <person name="Warren J."/>
            <person name="Zhang J."/>
            <person name="Zhao Z."/>
            <person name="Zhou C."/>
            <person name="Zhu D."/>
            <person name="Lee S."/>
            <person name="Bess C."/>
            <person name="Blankenburg K."/>
            <person name="Forbes L."/>
            <person name="Fu Q."/>
            <person name="Gubbala S."/>
            <person name="Hirani K."/>
            <person name="Jayaseelan J.C."/>
            <person name="Lara F."/>
            <person name="Munidasa M."/>
            <person name="Palculict T."/>
            <person name="Patil S."/>
            <person name="Pu L.-L."/>
            <person name="Saada N."/>
            <person name="Tang L."/>
            <person name="Weissenberger G."/>
            <person name="Zhu Y."/>
            <person name="Hemphill L."/>
            <person name="Shang Y."/>
            <person name="Youmans B."/>
            <person name="Ayvaz T."/>
            <person name="Ross M."/>
            <person name="Santibanez J."/>
            <person name="Aqrawi P."/>
            <person name="Gross S."/>
            <person name="Joshi V."/>
            <person name="Fowler G."/>
            <person name="Nazareth L."/>
            <person name="Reid J."/>
            <person name="Worley K."/>
            <person name="Petrosino J."/>
            <person name="Highlander S."/>
            <person name="Gibbs R."/>
        </authorList>
    </citation>
    <scope>NUCLEOTIDE SEQUENCE [LARGE SCALE GENOMIC DNA]</scope>
    <source>
        <strain evidence="4 5">ATCC BAA-1640</strain>
    </source>
</reference>
<dbReference type="EMBL" id="AEEH01000018">
    <property type="protein sequence ID" value="EFM26030.1"/>
    <property type="molecule type" value="Genomic_DNA"/>
</dbReference>
<dbReference type="Gene3D" id="1.10.357.10">
    <property type="entry name" value="Tetracycline Repressor, domain 2"/>
    <property type="match status" value="1"/>
</dbReference>
<dbReference type="Proteomes" id="UP000003280">
    <property type="component" value="Unassembled WGS sequence"/>
</dbReference>
<dbReference type="InterPro" id="IPR001647">
    <property type="entry name" value="HTH_TetR"/>
</dbReference>
<sequence length="199" mass="23164">MFIRLEVIMEKKKNKEKAIMDAALKSFREKGIDKTSIRDIMSESGLGLGTFYLYFNDKNSLEEKIVLDILTDLIYKAEVQCKEENASDRYISFVSYLIDELLKDPLELELISKNANWALYAKVENDSRFEEAENTLKFVLNRFDSLFNVKLSESEQIFIISLTFHIVLSTCKSSLNEDSVLTIDEMKPILFKILEKIFR</sequence>
<dbReference type="InterPro" id="IPR050624">
    <property type="entry name" value="HTH-type_Tx_Regulator"/>
</dbReference>
<gene>
    <name evidence="4" type="ORF">HMPREF9225_0349</name>
</gene>
<dbReference type="STRING" id="862517.HMPREF9225_0349"/>
<evidence type="ECO:0000313" key="4">
    <source>
        <dbReference type="EMBL" id="EFM26030.1"/>
    </source>
</evidence>
<evidence type="ECO:0000256" key="2">
    <source>
        <dbReference type="PROSITE-ProRule" id="PRU00335"/>
    </source>
</evidence>
<evidence type="ECO:0000259" key="3">
    <source>
        <dbReference type="PROSITE" id="PS50977"/>
    </source>
</evidence>
<dbReference type="InterPro" id="IPR009057">
    <property type="entry name" value="Homeodomain-like_sf"/>
</dbReference>
<accession>E0NJL0</accession>
<dbReference type="SUPFAM" id="SSF46689">
    <property type="entry name" value="Homeodomain-like"/>
    <property type="match status" value="1"/>
</dbReference>
<feature type="DNA-binding region" description="H-T-H motif" evidence="2">
    <location>
        <begin position="36"/>
        <end position="55"/>
    </location>
</feature>
<dbReference type="eggNOG" id="COG1309">
    <property type="taxonomic scope" value="Bacteria"/>
</dbReference>
<keyword evidence="1 2" id="KW-0238">DNA-binding</keyword>
<proteinExistence type="predicted"/>
<evidence type="ECO:0000313" key="5">
    <source>
        <dbReference type="Proteomes" id="UP000003280"/>
    </source>
</evidence>
<dbReference type="HOGENOM" id="CLU_069356_12_2_9"/>
<dbReference type="Pfam" id="PF00440">
    <property type="entry name" value="TetR_N"/>
    <property type="match status" value="1"/>
</dbReference>
<organism evidence="4 5">
    <name type="scientific">Peptoniphilus duerdenii ATCC BAA-1640</name>
    <dbReference type="NCBI Taxonomy" id="862517"/>
    <lineage>
        <taxon>Bacteria</taxon>
        <taxon>Bacillati</taxon>
        <taxon>Bacillota</taxon>
        <taxon>Tissierellia</taxon>
        <taxon>Tissierellales</taxon>
        <taxon>Peptoniphilaceae</taxon>
        <taxon>Peptoniphilus</taxon>
    </lineage>
</organism>
<dbReference type="PANTHER" id="PTHR43479">
    <property type="entry name" value="ACREF/ENVCD OPERON REPRESSOR-RELATED"/>
    <property type="match status" value="1"/>
</dbReference>
<evidence type="ECO:0000256" key="1">
    <source>
        <dbReference type="ARBA" id="ARBA00023125"/>
    </source>
</evidence>
<feature type="domain" description="HTH tetR-type" evidence="3">
    <location>
        <begin position="13"/>
        <end position="73"/>
    </location>
</feature>
<protein>
    <submittedName>
        <fullName evidence="4">Transcriptional regulator, TetR family</fullName>
    </submittedName>
</protein>
<dbReference type="PROSITE" id="PS01081">
    <property type="entry name" value="HTH_TETR_1"/>
    <property type="match status" value="1"/>
</dbReference>
<dbReference type="PANTHER" id="PTHR43479:SF11">
    <property type="entry name" value="ACREF_ENVCD OPERON REPRESSOR-RELATED"/>
    <property type="match status" value="1"/>
</dbReference>
<dbReference type="PRINTS" id="PR00455">
    <property type="entry name" value="HTHTETR"/>
</dbReference>
<dbReference type="AlphaFoldDB" id="E0NJL0"/>
<dbReference type="InterPro" id="IPR023772">
    <property type="entry name" value="DNA-bd_HTH_TetR-type_CS"/>
</dbReference>
<comment type="caution">
    <text evidence="4">The sequence shown here is derived from an EMBL/GenBank/DDBJ whole genome shotgun (WGS) entry which is preliminary data.</text>
</comment>
<name>E0NJL0_9FIRM</name>
<dbReference type="PROSITE" id="PS50977">
    <property type="entry name" value="HTH_TETR_2"/>
    <property type="match status" value="1"/>
</dbReference>